<feature type="signal peptide" evidence="1">
    <location>
        <begin position="1"/>
        <end position="23"/>
    </location>
</feature>
<evidence type="ECO:0000313" key="3">
    <source>
        <dbReference type="EMBL" id="OAM86907.1"/>
    </source>
</evidence>
<dbReference type="STRING" id="1184151.AW736_25825"/>
<dbReference type="CDD" id="cd00146">
    <property type="entry name" value="PKD"/>
    <property type="match status" value="1"/>
</dbReference>
<dbReference type="PROSITE" id="PS50093">
    <property type="entry name" value="PKD"/>
    <property type="match status" value="1"/>
</dbReference>
<dbReference type="AlphaFoldDB" id="A0A178ICN6"/>
<gene>
    <name evidence="3" type="ORF">AW736_25825</name>
</gene>
<organism evidence="3 4">
    <name type="scientific">Termitidicoccus mucosus</name>
    <dbReference type="NCBI Taxonomy" id="1184151"/>
    <lineage>
        <taxon>Bacteria</taxon>
        <taxon>Pseudomonadati</taxon>
        <taxon>Verrucomicrobiota</taxon>
        <taxon>Opitutia</taxon>
        <taxon>Opitutales</taxon>
        <taxon>Opitutaceae</taxon>
        <taxon>Termitidicoccus</taxon>
    </lineage>
</organism>
<reference evidence="3 4" key="1">
    <citation type="submission" date="2016-01" db="EMBL/GenBank/DDBJ databases">
        <title>High potential of lignocellulose degradation of a new Verrucomicrobia species.</title>
        <authorList>
            <person name="Wang Y."/>
            <person name="Shi Y."/>
            <person name="Qiu Z."/>
            <person name="Liu S."/>
            <person name="Yang H."/>
        </authorList>
    </citation>
    <scope>NUCLEOTIDE SEQUENCE [LARGE SCALE GENOMIC DNA]</scope>
    <source>
        <strain evidence="3 4">TSB47</strain>
    </source>
</reference>
<dbReference type="InterPro" id="IPR035986">
    <property type="entry name" value="PKD_dom_sf"/>
</dbReference>
<dbReference type="Pfam" id="PF18911">
    <property type="entry name" value="PKD_4"/>
    <property type="match status" value="1"/>
</dbReference>
<sequence>MRPSRFIAALALLSALQPFRPSAFSLDRPEVTFPVFQFPADQMPRIDGDASDWAMVPESYVVGAGQLVDLGETKKKPDPADLDVRVRVGWVKGLNRLYFLYEARDNFWDFSDPGLRNDTFEVIVDGDASGGPFIDSEHRDFWTADVVGRQRAVLDTDPRIPDAERHWAAHGVHAQNYHIFTPAMDKDWALAWGSPTWTKEFPFANAASRFDFKHGEPGKFTLEFWITPFDYAGPEGPQRAVESVLRENKLIGLGWIVIDYDGDPDPAKRGFWSLGRRYTMFGDASALPAFRLMPLEPALEKKKIEARWSFAVVDMDRRLVAFKDESRGEVTAWHWDFGDGQTSAEQHPLHAYADTRSRTVILEVEGPAGKSRLSKVWDVQLR</sequence>
<dbReference type="EMBL" id="LRRQ01000191">
    <property type="protein sequence ID" value="OAM86907.1"/>
    <property type="molecule type" value="Genomic_DNA"/>
</dbReference>
<dbReference type="Proteomes" id="UP000078486">
    <property type="component" value="Unassembled WGS sequence"/>
</dbReference>
<protein>
    <submittedName>
        <fullName evidence="3">PKD domain containing protein</fullName>
    </submittedName>
</protein>
<name>A0A178ICN6_9BACT</name>
<evidence type="ECO:0000259" key="2">
    <source>
        <dbReference type="PROSITE" id="PS50093"/>
    </source>
</evidence>
<evidence type="ECO:0000256" key="1">
    <source>
        <dbReference type="SAM" id="SignalP"/>
    </source>
</evidence>
<accession>A0A178ICN6</accession>
<evidence type="ECO:0000313" key="4">
    <source>
        <dbReference type="Proteomes" id="UP000078486"/>
    </source>
</evidence>
<dbReference type="SUPFAM" id="SSF49299">
    <property type="entry name" value="PKD domain"/>
    <property type="match status" value="1"/>
</dbReference>
<dbReference type="InterPro" id="IPR000601">
    <property type="entry name" value="PKD_dom"/>
</dbReference>
<dbReference type="Gene3D" id="2.60.40.10">
    <property type="entry name" value="Immunoglobulins"/>
    <property type="match status" value="1"/>
</dbReference>
<comment type="caution">
    <text evidence="3">The sequence shown here is derived from an EMBL/GenBank/DDBJ whole genome shotgun (WGS) entry which is preliminary data.</text>
</comment>
<dbReference type="InterPro" id="IPR013783">
    <property type="entry name" value="Ig-like_fold"/>
</dbReference>
<keyword evidence="1" id="KW-0732">Signal</keyword>
<dbReference type="RefSeq" id="WP_068773158.1">
    <property type="nucleotide sequence ID" value="NZ_CP109796.1"/>
</dbReference>
<keyword evidence="4" id="KW-1185">Reference proteome</keyword>
<proteinExistence type="predicted"/>
<feature type="domain" description="PKD" evidence="2">
    <location>
        <begin position="320"/>
        <end position="369"/>
    </location>
</feature>
<feature type="chain" id="PRO_5008088621" evidence="1">
    <location>
        <begin position="24"/>
        <end position="382"/>
    </location>
</feature>